<dbReference type="SMART" id="SM00382">
    <property type="entry name" value="AAA"/>
    <property type="match status" value="1"/>
</dbReference>
<sequence>MNKAQKLRFYIEALCVYDLKNDEVVSSLLRLLRSVDSEDVLERQSDFFKTVTSHDSFRNYLSKLILTDDNAFTKAAAAGAVNELPGAVINGVKSDLQKLEAIAAVTPSDIYDSVEDEDLKKVLKTLPAWQTGEPAPPLTHDWADQLDALAEYHRKNGYGMFSKYNAFTWRDHSLFPISGTDPILLSDLKNYEEQRQRVIDNTESFVNGCPSNNVLLYGDRGTGKSSTVHAVLNEYAPMGLRMIEISKSDIPDLTMIREMLAQSPMKFIIFIDDLCFDSHDDSFGELKAALEGSLSGRKHNTIIYATSNRRHLIKESFSDRENDVNRNDIMQEQLSLSDRFGLSITFINPDKKGYLDIVEKIAADRKLDVDKDRLFAAAERWATRRGGRSPRCARQFIDFVESAVKRGKEW</sequence>
<accession>A0A9D1RE63</accession>
<dbReference type="SUPFAM" id="SSF52540">
    <property type="entry name" value="P-loop containing nucleoside triphosphate hydrolases"/>
    <property type="match status" value="1"/>
</dbReference>
<dbReference type="AlphaFoldDB" id="A0A9D1RE63"/>
<evidence type="ECO:0000313" key="3">
    <source>
        <dbReference type="Proteomes" id="UP000824205"/>
    </source>
</evidence>
<dbReference type="GO" id="GO:0005524">
    <property type="term" value="F:ATP binding"/>
    <property type="evidence" value="ECO:0007669"/>
    <property type="project" value="UniProtKB-KW"/>
</dbReference>
<dbReference type="InterPro" id="IPR027417">
    <property type="entry name" value="P-loop_NTPase"/>
</dbReference>
<dbReference type="Gene3D" id="3.40.50.300">
    <property type="entry name" value="P-loop containing nucleotide triphosphate hydrolases"/>
    <property type="match status" value="1"/>
</dbReference>
<dbReference type="InterPro" id="IPR008533">
    <property type="entry name" value="DUF815"/>
</dbReference>
<dbReference type="PANTHER" id="PTHR42935">
    <property type="entry name" value="SLR0930 PROTEIN"/>
    <property type="match status" value="1"/>
</dbReference>
<dbReference type="InterPro" id="IPR003593">
    <property type="entry name" value="AAA+_ATPase"/>
</dbReference>
<dbReference type="CDD" id="cd00009">
    <property type="entry name" value="AAA"/>
    <property type="match status" value="1"/>
</dbReference>
<protein>
    <submittedName>
        <fullName evidence="2">ATP-binding protein</fullName>
    </submittedName>
</protein>
<comment type="caution">
    <text evidence="2">The sequence shown here is derived from an EMBL/GenBank/DDBJ whole genome shotgun (WGS) entry which is preliminary data.</text>
</comment>
<evidence type="ECO:0000313" key="2">
    <source>
        <dbReference type="EMBL" id="HIW85795.1"/>
    </source>
</evidence>
<gene>
    <name evidence="2" type="ORF">IAA48_04795</name>
</gene>
<keyword evidence="2" id="KW-0547">Nucleotide-binding</keyword>
<reference evidence="2" key="2">
    <citation type="submission" date="2021-04" db="EMBL/GenBank/DDBJ databases">
        <authorList>
            <person name="Gilroy R."/>
        </authorList>
    </citation>
    <scope>NUCLEOTIDE SEQUENCE</scope>
    <source>
        <strain evidence="2">421</strain>
    </source>
</reference>
<dbReference type="EMBL" id="DXGE01000020">
    <property type="protein sequence ID" value="HIW85795.1"/>
    <property type="molecule type" value="Genomic_DNA"/>
</dbReference>
<keyword evidence="2" id="KW-0067">ATP-binding</keyword>
<proteinExistence type="predicted"/>
<dbReference type="Proteomes" id="UP000824205">
    <property type="component" value="Unassembled WGS sequence"/>
</dbReference>
<reference evidence="2" key="1">
    <citation type="journal article" date="2021" name="PeerJ">
        <title>Extensive microbial diversity within the chicken gut microbiome revealed by metagenomics and culture.</title>
        <authorList>
            <person name="Gilroy R."/>
            <person name="Ravi A."/>
            <person name="Getino M."/>
            <person name="Pursley I."/>
            <person name="Horton D.L."/>
            <person name="Alikhan N.F."/>
            <person name="Baker D."/>
            <person name="Gharbi K."/>
            <person name="Hall N."/>
            <person name="Watson M."/>
            <person name="Adriaenssens E.M."/>
            <person name="Foster-Nyarko E."/>
            <person name="Jarju S."/>
            <person name="Secka A."/>
            <person name="Antonio M."/>
            <person name="Oren A."/>
            <person name="Chaudhuri R.R."/>
            <person name="La Ragione R."/>
            <person name="Hildebrand F."/>
            <person name="Pallen M.J."/>
        </authorList>
    </citation>
    <scope>NUCLEOTIDE SEQUENCE</scope>
    <source>
        <strain evidence="2">421</strain>
    </source>
</reference>
<dbReference type="Pfam" id="PF05673">
    <property type="entry name" value="DUF815"/>
    <property type="match status" value="1"/>
</dbReference>
<organism evidence="2 3">
    <name type="scientific">Candidatus Eubacterium faecipullorum</name>
    <dbReference type="NCBI Taxonomy" id="2838571"/>
    <lineage>
        <taxon>Bacteria</taxon>
        <taxon>Bacillati</taxon>
        <taxon>Bacillota</taxon>
        <taxon>Clostridia</taxon>
        <taxon>Eubacteriales</taxon>
        <taxon>Eubacteriaceae</taxon>
        <taxon>Eubacterium</taxon>
    </lineage>
</organism>
<dbReference type="PANTHER" id="PTHR42935:SF1">
    <property type="entry name" value="SLR0930 PROTEIN"/>
    <property type="match status" value="1"/>
</dbReference>
<evidence type="ECO:0000259" key="1">
    <source>
        <dbReference type="SMART" id="SM00382"/>
    </source>
</evidence>
<feature type="domain" description="AAA+ ATPase" evidence="1">
    <location>
        <begin position="210"/>
        <end position="328"/>
    </location>
</feature>
<name>A0A9D1RE63_9FIRM</name>